<dbReference type="PRINTS" id="PR02045">
    <property type="entry name" value="F138DOMAIN"/>
</dbReference>
<proteinExistence type="predicted"/>
<dbReference type="Bgee" id="ENSMMUG00000060385">
    <property type="expression patterns" value="Expressed in spermatocyte and 2 other cell types or tissues"/>
</dbReference>
<sequence>MTNSQTAWAQILLHFFKKEFFLRQSLAVSPRLEYSGRIMAHCSLDLQSLKAILPPQPPKWLDHRHVPLYLANLFIFFVETESRCVAHTGLELLGSRDPPASASQSAGITGVSHCAQALLHF</sequence>
<reference evidence="1" key="3">
    <citation type="submission" date="2025-08" db="UniProtKB">
        <authorList>
            <consortium name="Ensembl"/>
        </authorList>
    </citation>
    <scope>IDENTIFICATION</scope>
    <source>
        <strain evidence="1">17573</strain>
    </source>
</reference>
<dbReference type="PANTHER" id="PTHR12138:SF135">
    <property type="entry name" value="SAM DOMAIN-CONTAINING PROTEIN"/>
    <property type="match status" value="1"/>
</dbReference>
<dbReference type="Ensembl" id="ENSMMUT00000103151.1">
    <property type="protein sequence ID" value="ENSMMUP00000064586.1"/>
    <property type="gene ID" value="ENSMMUG00000060385.1"/>
</dbReference>
<keyword evidence="2" id="KW-1185">Reference proteome</keyword>
<evidence type="ECO:0000313" key="2">
    <source>
        <dbReference type="Proteomes" id="UP000006718"/>
    </source>
</evidence>
<protein>
    <submittedName>
        <fullName evidence="1">Uncharacterized protein</fullName>
    </submittedName>
</protein>
<organism evidence="1 2">
    <name type="scientific">Macaca mulatta</name>
    <name type="common">Rhesus macaque</name>
    <dbReference type="NCBI Taxonomy" id="9544"/>
    <lineage>
        <taxon>Eukaryota</taxon>
        <taxon>Metazoa</taxon>
        <taxon>Chordata</taxon>
        <taxon>Craniata</taxon>
        <taxon>Vertebrata</taxon>
        <taxon>Euteleostomi</taxon>
        <taxon>Mammalia</taxon>
        <taxon>Eutheria</taxon>
        <taxon>Euarchontoglires</taxon>
        <taxon>Primates</taxon>
        <taxon>Haplorrhini</taxon>
        <taxon>Catarrhini</taxon>
        <taxon>Cercopithecidae</taxon>
        <taxon>Cercopithecinae</taxon>
        <taxon>Macaca</taxon>
    </lineage>
</organism>
<name>A0A5F7ZG68_MACMU</name>
<dbReference type="GeneTree" id="ENSGT01120000271815"/>
<reference evidence="2" key="1">
    <citation type="journal article" date="2007" name="Science">
        <title>Evolutionary and biomedical insights from the rhesus macaque genome.</title>
        <authorList>
            <person name="Gibbs R.A."/>
            <person name="Rogers J."/>
            <person name="Katze M.G."/>
            <person name="Bumgarner R."/>
            <person name="Weinstock G.M."/>
            <person name="Mardis E.R."/>
            <person name="Remington K.A."/>
            <person name="Strausberg R.L."/>
            <person name="Venter J.C."/>
            <person name="Wilson R.K."/>
            <person name="Batzer M.A."/>
            <person name="Bustamante C.D."/>
            <person name="Eichler E.E."/>
            <person name="Hahn M.W."/>
            <person name="Hardison R.C."/>
            <person name="Makova K.D."/>
            <person name="Miller W."/>
            <person name="Milosavljevic A."/>
            <person name="Palermo R.E."/>
            <person name="Siepel A."/>
            <person name="Sikela J.M."/>
            <person name="Attaway T."/>
            <person name="Bell S."/>
            <person name="Bernard K.E."/>
            <person name="Buhay C.J."/>
            <person name="Chandrabose M.N."/>
            <person name="Dao M."/>
            <person name="Davis C."/>
            <person name="Delehaunty K.D."/>
            <person name="Ding Y."/>
            <person name="Dinh H.H."/>
            <person name="Dugan-Rocha S."/>
            <person name="Fulton L.A."/>
            <person name="Gabisi R.A."/>
            <person name="Garner T.T."/>
            <person name="Godfrey J."/>
            <person name="Hawes A.C."/>
            <person name="Hernandez J."/>
            <person name="Hines S."/>
            <person name="Holder M."/>
            <person name="Hume J."/>
            <person name="Jhangiani S.N."/>
            <person name="Joshi V."/>
            <person name="Khan Z.M."/>
            <person name="Kirkness E.F."/>
            <person name="Cree A."/>
            <person name="Fowler R.G."/>
            <person name="Lee S."/>
            <person name="Lewis L.R."/>
            <person name="Li Z."/>
            <person name="Liu Y.-S."/>
            <person name="Moore S.M."/>
            <person name="Muzny D."/>
            <person name="Nazareth L.V."/>
            <person name="Ngo D.N."/>
            <person name="Okwuonu G.O."/>
            <person name="Pai G."/>
            <person name="Parker D."/>
            <person name="Paul H.A."/>
            <person name="Pfannkoch C."/>
            <person name="Pohl C.S."/>
            <person name="Rogers Y.-H.C."/>
            <person name="Ruiz S.J."/>
            <person name="Sabo A."/>
            <person name="Santibanez J."/>
            <person name="Schneider B.W."/>
            <person name="Smith S.M."/>
            <person name="Sodergren E."/>
            <person name="Svatek A.F."/>
            <person name="Utterback T.R."/>
            <person name="Vattathil S."/>
            <person name="Warren W."/>
            <person name="White C.S."/>
            <person name="Chinwalla A.T."/>
            <person name="Feng Y."/>
            <person name="Halpern A.L."/>
            <person name="Hillier L.W."/>
            <person name="Huang X."/>
            <person name="Minx P."/>
            <person name="Nelson J.O."/>
            <person name="Pepin K.H."/>
            <person name="Qin X."/>
            <person name="Sutton G.G."/>
            <person name="Venter E."/>
            <person name="Walenz B.P."/>
            <person name="Wallis J.W."/>
            <person name="Worley K.C."/>
            <person name="Yang S.-P."/>
            <person name="Jones S.M."/>
            <person name="Marra M.A."/>
            <person name="Rocchi M."/>
            <person name="Schein J.E."/>
            <person name="Baertsch R."/>
            <person name="Clarke L."/>
            <person name="Csuros M."/>
            <person name="Glasscock J."/>
            <person name="Harris R.A."/>
            <person name="Havlak P."/>
            <person name="Jackson A.R."/>
            <person name="Jiang H."/>
            <person name="Liu Y."/>
            <person name="Messina D.N."/>
            <person name="Shen Y."/>
            <person name="Song H.X.-Z."/>
            <person name="Wylie T."/>
            <person name="Zhang L."/>
            <person name="Birney E."/>
            <person name="Han K."/>
            <person name="Konkel M.K."/>
            <person name="Lee J."/>
            <person name="Smit A.F.A."/>
            <person name="Ullmer B."/>
            <person name="Wang H."/>
            <person name="Xing J."/>
            <person name="Burhans R."/>
            <person name="Cheng Z."/>
            <person name="Karro J.E."/>
            <person name="Ma J."/>
            <person name="Raney B."/>
            <person name="She X."/>
            <person name="Cox M.J."/>
            <person name="Demuth J.P."/>
            <person name="Dumas L.J."/>
            <person name="Han S.-G."/>
            <person name="Hopkins J."/>
            <person name="Karimpour-Fard A."/>
            <person name="Kim Y.H."/>
            <person name="Pollack J.R."/>
            <person name="Vinar T."/>
            <person name="Addo-Quaye C."/>
            <person name="Degenhardt J."/>
            <person name="Denby A."/>
            <person name="Hubisz M.J."/>
            <person name="Indap A."/>
            <person name="Kosiol C."/>
            <person name="Lahn B.T."/>
            <person name="Lawson H.A."/>
            <person name="Marklein A."/>
            <person name="Nielsen R."/>
            <person name="Vallender E.J."/>
            <person name="Clark A.G."/>
            <person name="Ferguson B."/>
            <person name="Hernandez R.D."/>
            <person name="Hirani K."/>
            <person name="Kehrer-Sawatzki H."/>
            <person name="Kolb J."/>
            <person name="Patil S."/>
            <person name="Pu L.-L."/>
            <person name="Ren Y."/>
            <person name="Smith D.G."/>
            <person name="Wheeler D.A."/>
            <person name="Schenck I."/>
            <person name="Ball E.V."/>
            <person name="Chen R."/>
            <person name="Cooper D.N."/>
            <person name="Giardine B."/>
            <person name="Hsu F."/>
            <person name="Kent W.J."/>
            <person name="Lesk A."/>
            <person name="Nelson D.L."/>
            <person name="O'brien W.E."/>
            <person name="Pruefer K."/>
            <person name="Stenson P.D."/>
            <person name="Wallace J.C."/>
            <person name="Ke H."/>
            <person name="Liu X.-M."/>
            <person name="Wang P."/>
            <person name="Xiang A.P."/>
            <person name="Yang F."/>
            <person name="Barber G.P."/>
            <person name="Haussler D."/>
            <person name="Karolchik D."/>
            <person name="Kern A.D."/>
            <person name="Kuhn R.M."/>
            <person name="Smith K.E."/>
            <person name="Zwieg A.S."/>
        </authorList>
    </citation>
    <scope>NUCLEOTIDE SEQUENCE [LARGE SCALE GENOMIC DNA]</scope>
    <source>
        <strain evidence="2">17573</strain>
    </source>
</reference>
<dbReference type="STRING" id="9544.ENSMMUP00000064586"/>
<dbReference type="Proteomes" id="UP000006718">
    <property type="component" value="Chromosome 10"/>
</dbReference>
<dbReference type="PANTHER" id="PTHR12138">
    <property type="entry name" value="PRIMATE-EXPANDED PROTEIN FAMILY"/>
    <property type="match status" value="1"/>
</dbReference>
<reference evidence="1" key="2">
    <citation type="submission" date="2019-01" db="EMBL/GenBank/DDBJ databases">
        <authorList>
            <person name="Graves T."/>
            <person name="Eichler E.E."/>
            <person name="Wilson R.K."/>
        </authorList>
    </citation>
    <scope>NUCLEOTIDE SEQUENCE [LARGE SCALE GENOMIC DNA]</scope>
    <source>
        <strain evidence="1">17573</strain>
    </source>
</reference>
<accession>A0A5F7ZG68</accession>
<dbReference type="VEuPathDB" id="HostDB:ENSMMUG00000060385"/>
<dbReference type="InParanoid" id="A0A5F7ZG68"/>
<dbReference type="AlphaFoldDB" id="A0A5F7ZG68"/>
<evidence type="ECO:0000313" key="1">
    <source>
        <dbReference type="Ensembl" id="ENSMMUP00000064586.1"/>
    </source>
</evidence>
<reference evidence="1" key="4">
    <citation type="submission" date="2025-09" db="UniProtKB">
        <authorList>
            <consortium name="Ensembl"/>
        </authorList>
    </citation>
    <scope>IDENTIFICATION</scope>
    <source>
        <strain evidence="1">17573</strain>
    </source>
</reference>